<dbReference type="Proteomes" id="UP001194468">
    <property type="component" value="Unassembled WGS sequence"/>
</dbReference>
<evidence type="ECO:0000313" key="2">
    <source>
        <dbReference type="Proteomes" id="UP001194468"/>
    </source>
</evidence>
<organism evidence="1 2">
    <name type="scientific">Boletus edulis BED1</name>
    <dbReference type="NCBI Taxonomy" id="1328754"/>
    <lineage>
        <taxon>Eukaryota</taxon>
        <taxon>Fungi</taxon>
        <taxon>Dikarya</taxon>
        <taxon>Basidiomycota</taxon>
        <taxon>Agaricomycotina</taxon>
        <taxon>Agaricomycetes</taxon>
        <taxon>Agaricomycetidae</taxon>
        <taxon>Boletales</taxon>
        <taxon>Boletineae</taxon>
        <taxon>Boletaceae</taxon>
        <taxon>Boletoideae</taxon>
        <taxon>Boletus</taxon>
    </lineage>
</organism>
<comment type="caution">
    <text evidence="1">The sequence shown here is derived from an EMBL/GenBank/DDBJ whole genome shotgun (WGS) entry which is preliminary data.</text>
</comment>
<dbReference type="EMBL" id="WHUW01000013">
    <property type="protein sequence ID" value="KAF8439768.1"/>
    <property type="molecule type" value="Genomic_DNA"/>
</dbReference>
<keyword evidence="2" id="KW-1185">Reference proteome</keyword>
<proteinExistence type="predicted"/>
<dbReference type="AlphaFoldDB" id="A0AAD4BUM7"/>
<accession>A0AAD4BUM7</accession>
<reference evidence="1" key="1">
    <citation type="submission" date="2019-10" db="EMBL/GenBank/DDBJ databases">
        <authorList>
            <consortium name="DOE Joint Genome Institute"/>
            <person name="Kuo A."/>
            <person name="Miyauchi S."/>
            <person name="Kiss E."/>
            <person name="Drula E."/>
            <person name="Kohler A."/>
            <person name="Sanchez-Garcia M."/>
            <person name="Andreopoulos B."/>
            <person name="Barry K.W."/>
            <person name="Bonito G."/>
            <person name="Buee M."/>
            <person name="Carver A."/>
            <person name="Chen C."/>
            <person name="Cichocki N."/>
            <person name="Clum A."/>
            <person name="Culley D."/>
            <person name="Crous P.W."/>
            <person name="Fauchery L."/>
            <person name="Girlanda M."/>
            <person name="Hayes R."/>
            <person name="Keri Z."/>
            <person name="LaButti K."/>
            <person name="Lipzen A."/>
            <person name="Lombard V."/>
            <person name="Magnuson J."/>
            <person name="Maillard F."/>
            <person name="Morin E."/>
            <person name="Murat C."/>
            <person name="Nolan M."/>
            <person name="Ohm R."/>
            <person name="Pangilinan J."/>
            <person name="Pereira M."/>
            <person name="Perotto S."/>
            <person name="Peter M."/>
            <person name="Riley R."/>
            <person name="Sitrit Y."/>
            <person name="Stielow B."/>
            <person name="Szollosi G."/>
            <person name="Zifcakova L."/>
            <person name="Stursova M."/>
            <person name="Spatafora J.W."/>
            <person name="Tedersoo L."/>
            <person name="Vaario L.-M."/>
            <person name="Yamada A."/>
            <person name="Yan M."/>
            <person name="Wang P."/>
            <person name="Xu J."/>
            <person name="Bruns T."/>
            <person name="Baldrian P."/>
            <person name="Vilgalys R."/>
            <person name="Henrissat B."/>
            <person name="Grigoriev I.V."/>
            <person name="Hibbett D."/>
            <person name="Nagy L.G."/>
            <person name="Martin F.M."/>
        </authorList>
    </citation>
    <scope>NUCLEOTIDE SEQUENCE</scope>
    <source>
        <strain evidence="1">BED1</strain>
    </source>
</reference>
<protein>
    <submittedName>
        <fullName evidence="1">Uncharacterized protein</fullName>
    </submittedName>
</protein>
<feature type="non-terminal residue" evidence="1">
    <location>
        <position position="1"/>
    </location>
</feature>
<name>A0AAD4BUM7_BOLED</name>
<evidence type="ECO:0000313" key="1">
    <source>
        <dbReference type="EMBL" id="KAF8439768.1"/>
    </source>
</evidence>
<reference evidence="1" key="2">
    <citation type="journal article" date="2020" name="Nat. Commun.">
        <title>Large-scale genome sequencing of mycorrhizal fungi provides insights into the early evolution of symbiotic traits.</title>
        <authorList>
            <person name="Miyauchi S."/>
            <person name="Kiss E."/>
            <person name="Kuo A."/>
            <person name="Drula E."/>
            <person name="Kohler A."/>
            <person name="Sanchez-Garcia M."/>
            <person name="Morin E."/>
            <person name="Andreopoulos B."/>
            <person name="Barry K.W."/>
            <person name="Bonito G."/>
            <person name="Buee M."/>
            <person name="Carver A."/>
            <person name="Chen C."/>
            <person name="Cichocki N."/>
            <person name="Clum A."/>
            <person name="Culley D."/>
            <person name="Crous P.W."/>
            <person name="Fauchery L."/>
            <person name="Girlanda M."/>
            <person name="Hayes R.D."/>
            <person name="Keri Z."/>
            <person name="LaButti K."/>
            <person name="Lipzen A."/>
            <person name="Lombard V."/>
            <person name="Magnuson J."/>
            <person name="Maillard F."/>
            <person name="Murat C."/>
            <person name="Nolan M."/>
            <person name="Ohm R.A."/>
            <person name="Pangilinan J."/>
            <person name="Pereira M.F."/>
            <person name="Perotto S."/>
            <person name="Peter M."/>
            <person name="Pfister S."/>
            <person name="Riley R."/>
            <person name="Sitrit Y."/>
            <person name="Stielow J.B."/>
            <person name="Szollosi G."/>
            <person name="Zifcakova L."/>
            <person name="Stursova M."/>
            <person name="Spatafora J.W."/>
            <person name="Tedersoo L."/>
            <person name="Vaario L.M."/>
            <person name="Yamada A."/>
            <person name="Yan M."/>
            <person name="Wang P."/>
            <person name="Xu J."/>
            <person name="Bruns T."/>
            <person name="Baldrian P."/>
            <person name="Vilgalys R."/>
            <person name="Dunand C."/>
            <person name="Henrissat B."/>
            <person name="Grigoriev I.V."/>
            <person name="Hibbett D."/>
            <person name="Nagy L.G."/>
            <person name="Martin F.M."/>
        </authorList>
    </citation>
    <scope>NUCLEOTIDE SEQUENCE</scope>
    <source>
        <strain evidence="1">BED1</strain>
    </source>
</reference>
<sequence>MLRGHHAPTAAYRSFQNSGWALSSVVMVTELKRRLMGLPSLGAIALTMANGHLLRGAIHQSLINTPLDMYRHCYFPSYGSDRHVV</sequence>
<gene>
    <name evidence="1" type="ORF">L210DRAFT_949144</name>
</gene>